<dbReference type="Pfam" id="PF05145">
    <property type="entry name" value="AbrB"/>
    <property type="match status" value="1"/>
</dbReference>
<keyword evidence="1" id="KW-1133">Transmembrane helix</keyword>
<dbReference type="PANTHER" id="PTHR38457:SF1">
    <property type="entry name" value="REGULATOR ABRB-RELATED"/>
    <property type="match status" value="1"/>
</dbReference>
<dbReference type="Proteomes" id="UP000031521">
    <property type="component" value="Chromosome"/>
</dbReference>
<dbReference type="PIRSF" id="PIRSF038991">
    <property type="entry name" value="Protein_AbrB"/>
    <property type="match status" value="1"/>
</dbReference>
<organism evidence="2 3">
    <name type="scientific">Celeribacter indicus</name>
    <dbReference type="NCBI Taxonomy" id="1208324"/>
    <lineage>
        <taxon>Bacteria</taxon>
        <taxon>Pseudomonadati</taxon>
        <taxon>Pseudomonadota</taxon>
        <taxon>Alphaproteobacteria</taxon>
        <taxon>Rhodobacterales</taxon>
        <taxon>Roseobacteraceae</taxon>
        <taxon>Celeribacter</taxon>
    </lineage>
</organism>
<accession>A0A0B5DRU3</accession>
<name>A0A0B5DRU3_9RHOB</name>
<proteinExistence type="predicted"/>
<feature type="transmembrane region" description="Helical" evidence="1">
    <location>
        <begin position="219"/>
        <end position="244"/>
    </location>
</feature>
<dbReference type="HOGENOM" id="CLU_050210_2_1_5"/>
<dbReference type="PANTHER" id="PTHR38457">
    <property type="entry name" value="REGULATOR ABRB-RELATED"/>
    <property type="match status" value="1"/>
</dbReference>
<dbReference type="AlphaFoldDB" id="A0A0B5DRU3"/>
<keyword evidence="1" id="KW-0812">Transmembrane</keyword>
<evidence type="ECO:0000313" key="2">
    <source>
        <dbReference type="EMBL" id="AJE45764.1"/>
    </source>
</evidence>
<dbReference type="GO" id="GO:0010468">
    <property type="term" value="P:regulation of gene expression"/>
    <property type="evidence" value="ECO:0007669"/>
    <property type="project" value="InterPro"/>
</dbReference>
<protein>
    <submittedName>
        <fullName evidence="2">Ammonia monooxygenase</fullName>
    </submittedName>
</protein>
<feature type="transmembrane region" description="Helical" evidence="1">
    <location>
        <begin position="46"/>
        <end position="68"/>
    </location>
</feature>
<feature type="transmembrane region" description="Helical" evidence="1">
    <location>
        <begin position="251"/>
        <end position="271"/>
    </location>
</feature>
<feature type="transmembrane region" description="Helical" evidence="1">
    <location>
        <begin position="277"/>
        <end position="297"/>
    </location>
</feature>
<gene>
    <name evidence="2" type="ORF">P73_1049</name>
</gene>
<feature type="transmembrane region" description="Helical" evidence="1">
    <location>
        <begin position="113"/>
        <end position="136"/>
    </location>
</feature>
<dbReference type="GO" id="GO:0016020">
    <property type="term" value="C:membrane"/>
    <property type="evidence" value="ECO:0007669"/>
    <property type="project" value="InterPro"/>
</dbReference>
<dbReference type="GO" id="GO:0004497">
    <property type="term" value="F:monooxygenase activity"/>
    <property type="evidence" value="ECO:0007669"/>
    <property type="project" value="UniProtKB-KW"/>
</dbReference>
<dbReference type="InterPro" id="IPR007820">
    <property type="entry name" value="AbrB_fam"/>
</dbReference>
<feature type="transmembrane region" description="Helical" evidence="1">
    <location>
        <begin position="165"/>
        <end position="183"/>
    </location>
</feature>
<evidence type="ECO:0000313" key="3">
    <source>
        <dbReference type="Proteomes" id="UP000031521"/>
    </source>
</evidence>
<reference evidence="2 3" key="1">
    <citation type="journal article" date="2014" name="Int. J. Syst. Evol. Microbiol.">
        <title>Celeribacter indicus sp. nov., a polycyclic aromatic hydrocarbon-degrading bacterium from deep-sea sediment and reclassification of Huaishuia halophila as Celeribacter halophilus comb. nov.</title>
        <authorList>
            <person name="Lai Q."/>
            <person name="Cao J."/>
            <person name="Yuan J."/>
            <person name="Li F."/>
            <person name="Shao Z."/>
        </authorList>
    </citation>
    <scope>NUCLEOTIDE SEQUENCE [LARGE SCALE GENOMIC DNA]</scope>
    <source>
        <strain evidence="2">P73</strain>
    </source>
</reference>
<keyword evidence="3" id="KW-1185">Reference proteome</keyword>
<keyword evidence="2" id="KW-0503">Monooxygenase</keyword>
<dbReference type="InterPro" id="IPR017516">
    <property type="entry name" value="AbrB_dup"/>
</dbReference>
<keyword evidence="2" id="KW-0560">Oxidoreductase</keyword>
<dbReference type="NCBIfam" id="TIGR03082">
    <property type="entry name" value="Gneg_AbrB_dup"/>
    <property type="match status" value="1"/>
</dbReference>
<dbReference type="EMBL" id="CP004393">
    <property type="protein sequence ID" value="AJE45764.1"/>
    <property type="molecule type" value="Genomic_DNA"/>
</dbReference>
<dbReference type="KEGG" id="cid:P73_1049"/>
<keyword evidence="1" id="KW-0472">Membrane</keyword>
<evidence type="ECO:0000256" key="1">
    <source>
        <dbReference type="SAM" id="Phobius"/>
    </source>
</evidence>
<dbReference type="STRING" id="1208324.P73_1049"/>
<sequence length="306" mass="31192">MFVAVAAIRQVPLAVPPALVMPAYVVLGAGMGSAVRPDLLLDFGHPAVSATAILLAILATTAAGYVVLRLCGWGAETAFFSAVPGALVQSVALAEAVPGVNVPVVAMVQTLRLIVLVTVVPLIIGSVGAPVPVPVAEVPFDLPLFLLLATCAIGQFLAHRLRLPAALLIGPFFASLLLHGSGLNAAHVPQPLLIPAYVVIGAHIGTRFGRTSPDVLLRLILPALASTGSGIVVALGVAWGAAAVLSVPPMLAFLAFAPGGIDAMSILALALHLDAGFVVLLQVARFLLLTVLLPFCAPRMQGGAEE</sequence>